<dbReference type="OrthoDB" id="327291at2157"/>
<dbReference type="Gene3D" id="3.30.450.20">
    <property type="entry name" value="PAS domain"/>
    <property type="match status" value="1"/>
</dbReference>
<proteinExistence type="predicted"/>
<dbReference type="InterPro" id="IPR000700">
    <property type="entry name" value="PAS-assoc_C"/>
</dbReference>
<dbReference type="PANTHER" id="PTHR42878">
    <property type="entry name" value="TWO-COMPONENT HISTIDINE KINASE"/>
    <property type="match status" value="1"/>
</dbReference>
<evidence type="ECO:0000259" key="6">
    <source>
        <dbReference type="PROSITE" id="PS50109"/>
    </source>
</evidence>
<dbReference type="GO" id="GO:0007234">
    <property type="term" value="P:osmosensory signaling via phosphorelay pathway"/>
    <property type="evidence" value="ECO:0007669"/>
    <property type="project" value="TreeGrafter"/>
</dbReference>
<accession>A0A1H8ZTJ6</accession>
<dbReference type="EC" id="2.7.13.3" evidence="2"/>
<dbReference type="InterPro" id="IPR035965">
    <property type="entry name" value="PAS-like_dom_sf"/>
</dbReference>
<dbReference type="AlphaFoldDB" id="A0A1H8ZTJ6"/>
<keyword evidence="5" id="KW-0472">Membrane</keyword>
<keyword evidence="9" id="KW-1185">Reference proteome</keyword>
<dbReference type="InterPro" id="IPR005467">
    <property type="entry name" value="His_kinase_dom"/>
</dbReference>
<sequence length="348" mass="38728">MGKDSDVALPETFDDLDIGITLRDPETGVLLDANDQVERLYGYSRETLLEMDIERYTPPSTKFSQNEAIQRIRAAAAGDPQVFEWRVERASGELIWIRVRLNATTIEGRTFVIAEIRDITEYKARERRLRLLNRVVRHNLRNETNVLVGYADRLKSAVEEKTLQAEIETILDIATEIGTLSDSIQQIEEIAKPNATERTPTKTGELVQEVAAEIQAEYPAAELTLDVRTEVTVNADRGLFHAIKHALDNAIVHNDNQTAAVEVVVTTNSSTGQAEIRVIDTGPAIPAVEINVLNDDVEASSTYHGSGLGLWVMQWCVDSHGGELVFDENTPRGNVVRFLLPRLRSDGS</sequence>
<dbReference type="SMART" id="SM00086">
    <property type="entry name" value="PAC"/>
    <property type="match status" value="1"/>
</dbReference>
<dbReference type="GO" id="GO:0000156">
    <property type="term" value="F:phosphorelay response regulator activity"/>
    <property type="evidence" value="ECO:0007669"/>
    <property type="project" value="TreeGrafter"/>
</dbReference>
<dbReference type="Proteomes" id="UP000199114">
    <property type="component" value="Unassembled WGS sequence"/>
</dbReference>
<dbReference type="STRING" id="1186196.SAMN04489841_0258"/>
<evidence type="ECO:0000313" key="8">
    <source>
        <dbReference type="EMBL" id="SEP67694.1"/>
    </source>
</evidence>
<evidence type="ECO:0000313" key="9">
    <source>
        <dbReference type="Proteomes" id="UP000199114"/>
    </source>
</evidence>
<dbReference type="InterPro" id="IPR036890">
    <property type="entry name" value="HATPase_C_sf"/>
</dbReference>
<organism evidence="8 9">
    <name type="scientific">Natrinema salaciae</name>
    <dbReference type="NCBI Taxonomy" id="1186196"/>
    <lineage>
        <taxon>Archaea</taxon>
        <taxon>Methanobacteriati</taxon>
        <taxon>Methanobacteriota</taxon>
        <taxon>Stenosarchaea group</taxon>
        <taxon>Halobacteria</taxon>
        <taxon>Halobacteriales</taxon>
        <taxon>Natrialbaceae</taxon>
        <taxon>Natrinema</taxon>
    </lineage>
</organism>
<evidence type="ECO:0000259" key="7">
    <source>
        <dbReference type="PROSITE" id="PS50113"/>
    </source>
</evidence>
<reference evidence="9" key="1">
    <citation type="submission" date="2016-10" db="EMBL/GenBank/DDBJ databases">
        <authorList>
            <person name="Varghese N."/>
            <person name="Submissions S."/>
        </authorList>
    </citation>
    <scope>NUCLEOTIDE SEQUENCE [LARGE SCALE GENOMIC DNA]</scope>
    <source>
        <strain evidence="9">DSM 25055</strain>
    </source>
</reference>
<name>A0A1H8ZTJ6_9EURY</name>
<evidence type="ECO:0000256" key="4">
    <source>
        <dbReference type="ARBA" id="ARBA00022777"/>
    </source>
</evidence>
<dbReference type="RefSeq" id="WP_090611975.1">
    <property type="nucleotide sequence ID" value="NZ_FOFD01000001.1"/>
</dbReference>
<dbReference type="InterPro" id="IPR003594">
    <property type="entry name" value="HATPase_dom"/>
</dbReference>
<evidence type="ECO:0000256" key="2">
    <source>
        <dbReference type="ARBA" id="ARBA00012438"/>
    </source>
</evidence>
<dbReference type="EMBL" id="FOFD01000001">
    <property type="protein sequence ID" value="SEP67694.1"/>
    <property type="molecule type" value="Genomic_DNA"/>
</dbReference>
<dbReference type="Pfam" id="PF13426">
    <property type="entry name" value="PAS_9"/>
    <property type="match status" value="1"/>
</dbReference>
<gene>
    <name evidence="8" type="ORF">SAMN04489841_0258</name>
</gene>
<dbReference type="GO" id="GO:0030295">
    <property type="term" value="F:protein kinase activator activity"/>
    <property type="evidence" value="ECO:0007669"/>
    <property type="project" value="TreeGrafter"/>
</dbReference>
<dbReference type="InterPro" id="IPR004358">
    <property type="entry name" value="Sig_transdc_His_kin-like_C"/>
</dbReference>
<dbReference type="GO" id="GO:0016020">
    <property type="term" value="C:membrane"/>
    <property type="evidence" value="ECO:0007669"/>
    <property type="project" value="UniProtKB-SubCell"/>
</dbReference>
<dbReference type="PROSITE" id="PS50113">
    <property type="entry name" value="PAC"/>
    <property type="match status" value="1"/>
</dbReference>
<feature type="domain" description="Histidine kinase" evidence="6">
    <location>
        <begin position="135"/>
        <end position="344"/>
    </location>
</feature>
<dbReference type="InterPro" id="IPR050351">
    <property type="entry name" value="BphY/WalK/GraS-like"/>
</dbReference>
<dbReference type="InterPro" id="IPR001610">
    <property type="entry name" value="PAC"/>
</dbReference>
<evidence type="ECO:0000256" key="3">
    <source>
        <dbReference type="ARBA" id="ARBA00022679"/>
    </source>
</evidence>
<comment type="catalytic activity">
    <reaction evidence="1">
        <text>ATP + protein L-histidine = ADP + protein N-phospho-L-histidine.</text>
        <dbReference type="EC" id="2.7.13.3"/>
    </reaction>
</comment>
<feature type="domain" description="PAC" evidence="7">
    <location>
        <begin position="81"/>
        <end position="131"/>
    </location>
</feature>
<dbReference type="SMART" id="SM00387">
    <property type="entry name" value="HATPase_c"/>
    <property type="match status" value="1"/>
</dbReference>
<dbReference type="InterPro" id="IPR000014">
    <property type="entry name" value="PAS"/>
</dbReference>
<dbReference type="PROSITE" id="PS50109">
    <property type="entry name" value="HIS_KIN"/>
    <property type="match status" value="1"/>
</dbReference>
<dbReference type="NCBIfam" id="TIGR00229">
    <property type="entry name" value="sensory_box"/>
    <property type="match status" value="1"/>
</dbReference>
<dbReference type="GO" id="GO:0004673">
    <property type="term" value="F:protein histidine kinase activity"/>
    <property type="evidence" value="ECO:0007669"/>
    <property type="project" value="UniProtKB-EC"/>
</dbReference>
<protein>
    <recommendedName>
        <fullName evidence="2">histidine kinase</fullName>
        <ecNumber evidence="2">2.7.13.3</ecNumber>
    </recommendedName>
</protein>
<keyword evidence="3" id="KW-0808">Transferase</keyword>
<evidence type="ECO:0000256" key="5">
    <source>
        <dbReference type="ARBA" id="ARBA00023136"/>
    </source>
</evidence>
<dbReference type="Gene3D" id="3.30.565.10">
    <property type="entry name" value="Histidine kinase-like ATPase, C-terminal domain"/>
    <property type="match status" value="1"/>
</dbReference>
<dbReference type="SUPFAM" id="SSF55874">
    <property type="entry name" value="ATPase domain of HSP90 chaperone/DNA topoisomerase II/histidine kinase"/>
    <property type="match status" value="1"/>
</dbReference>
<keyword evidence="4" id="KW-0418">Kinase</keyword>
<dbReference type="CDD" id="cd00075">
    <property type="entry name" value="HATPase"/>
    <property type="match status" value="1"/>
</dbReference>
<dbReference type="PANTHER" id="PTHR42878:SF14">
    <property type="entry name" value="OSMOLARITY TWO-COMPONENT SYSTEM PROTEIN SSK1"/>
    <property type="match status" value="1"/>
</dbReference>
<dbReference type="Pfam" id="PF02518">
    <property type="entry name" value="HATPase_c"/>
    <property type="match status" value="1"/>
</dbReference>
<dbReference type="SUPFAM" id="SSF55785">
    <property type="entry name" value="PYP-like sensor domain (PAS domain)"/>
    <property type="match status" value="1"/>
</dbReference>
<dbReference type="CDD" id="cd00130">
    <property type="entry name" value="PAS"/>
    <property type="match status" value="1"/>
</dbReference>
<dbReference type="PRINTS" id="PR00344">
    <property type="entry name" value="BCTRLSENSOR"/>
</dbReference>
<evidence type="ECO:0000256" key="1">
    <source>
        <dbReference type="ARBA" id="ARBA00000085"/>
    </source>
</evidence>